<gene>
    <name evidence="2" type="ORF">XENORESO_011932</name>
</gene>
<proteinExistence type="predicted"/>
<dbReference type="EMBL" id="JAHRIM010030399">
    <property type="protein sequence ID" value="MEQ2264542.1"/>
    <property type="molecule type" value="Genomic_DNA"/>
</dbReference>
<feature type="region of interest" description="Disordered" evidence="1">
    <location>
        <begin position="74"/>
        <end position="112"/>
    </location>
</feature>
<name>A0ABV0W4R4_9TELE</name>
<protein>
    <submittedName>
        <fullName evidence="2">Uncharacterized protein</fullName>
    </submittedName>
</protein>
<keyword evidence="3" id="KW-1185">Reference proteome</keyword>
<dbReference type="Proteomes" id="UP001444071">
    <property type="component" value="Unassembled WGS sequence"/>
</dbReference>
<reference evidence="2 3" key="1">
    <citation type="submission" date="2021-06" db="EMBL/GenBank/DDBJ databases">
        <authorList>
            <person name="Palmer J.M."/>
        </authorList>
    </citation>
    <scope>NUCLEOTIDE SEQUENCE [LARGE SCALE GENOMIC DNA]</scope>
    <source>
        <strain evidence="2 3">XR_2019</strain>
        <tissue evidence="2">Muscle</tissue>
    </source>
</reference>
<evidence type="ECO:0000313" key="2">
    <source>
        <dbReference type="EMBL" id="MEQ2264542.1"/>
    </source>
</evidence>
<feature type="compositionally biased region" description="Basic and acidic residues" evidence="1">
    <location>
        <begin position="74"/>
        <end position="89"/>
    </location>
</feature>
<accession>A0ABV0W4R4</accession>
<evidence type="ECO:0000256" key="1">
    <source>
        <dbReference type="SAM" id="MobiDB-lite"/>
    </source>
</evidence>
<evidence type="ECO:0000313" key="3">
    <source>
        <dbReference type="Proteomes" id="UP001444071"/>
    </source>
</evidence>
<sequence length="135" mass="15438">MSFADINLTNTTLMLYAKKLDLFSSWHSLNRVIARLVHIAHISTYLRIVRNVRDAACATNSDFQQATETIMSLNKKDSQMSSKQSEKYRTKGKKRSPLTKLSHHTDESGLHSVQSDLKRVKKYPSCHTYFTSPTC</sequence>
<comment type="caution">
    <text evidence="2">The sequence shown here is derived from an EMBL/GenBank/DDBJ whole genome shotgun (WGS) entry which is preliminary data.</text>
</comment>
<organism evidence="2 3">
    <name type="scientific">Xenotaenia resolanae</name>
    <dbReference type="NCBI Taxonomy" id="208358"/>
    <lineage>
        <taxon>Eukaryota</taxon>
        <taxon>Metazoa</taxon>
        <taxon>Chordata</taxon>
        <taxon>Craniata</taxon>
        <taxon>Vertebrata</taxon>
        <taxon>Euteleostomi</taxon>
        <taxon>Actinopterygii</taxon>
        <taxon>Neopterygii</taxon>
        <taxon>Teleostei</taxon>
        <taxon>Neoteleostei</taxon>
        <taxon>Acanthomorphata</taxon>
        <taxon>Ovalentaria</taxon>
        <taxon>Atherinomorphae</taxon>
        <taxon>Cyprinodontiformes</taxon>
        <taxon>Goodeidae</taxon>
        <taxon>Xenotaenia</taxon>
    </lineage>
</organism>